<reference evidence="4" key="1">
    <citation type="submission" date="2017-07" db="EMBL/GenBank/DDBJ databases">
        <title>Taro Niue Genome Assembly and Annotation.</title>
        <authorList>
            <person name="Atibalentja N."/>
            <person name="Keating K."/>
            <person name="Fields C.J."/>
        </authorList>
    </citation>
    <scope>NUCLEOTIDE SEQUENCE</scope>
    <source>
        <strain evidence="4">Niue_2</strain>
        <tissue evidence="4">Leaf</tissue>
    </source>
</reference>
<proteinExistence type="predicted"/>
<evidence type="ECO:0000256" key="1">
    <source>
        <dbReference type="PROSITE-ProRule" id="PRU00047"/>
    </source>
</evidence>
<evidence type="ECO:0000313" key="4">
    <source>
        <dbReference type="EMBL" id="MQM20525.1"/>
    </source>
</evidence>
<dbReference type="GO" id="GO:0008270">
    <property type="term" value="F:zinc ion binding"/>
    <property type="evidence" value="ECO:0007669"/>
    <property type="project" value="UniProtKB-KW"/>
</dbReference>
<dbReference type="InterPro" id="IPR001878">
    <property type="entry name" value="Znf_CCHC"/>
</dbReference>
<evidence type="ECO:0000313" key="5">
    <source>
        <dbReference type="Proteomes" id="UP000652761"/>
    </source>
</evidence>
<dbReference type="GO" id="GO:0003676">
    <property type="term" value="F:nucleic acid binding"/>
    <property type="evidence" value="ECO:0007669"/>
    <property type="project" value="InterPro"/>
</dbReference>
<dbReference type="Pfam" id="PF14223">
    <property type="entry name" value="Retrotran_gag_2"/>
    <property type="match status" value="1"/>
</dbReference>
<feature type="non-terminal residue" evidence="4">
    <location>
        <position position="1"/>
    </location>
</feature>
<keyword evidence="1" id="KW-0479">Metal-binding</keyword>
<dbReference type="PROSITE" id="PS50158">
    <property type="entry name" value="ZF_CCHC"/>
    <property type="match status" value="1"/>
</dbReference>
<feature type="region of interest" description="Disordered" evidence="2">
    <location>
        <begin position="53"/>
        <end position="73"/>
    </location>
</feature>
<dbReference type="PANTHER" id="PTHR34676:SF28">
    <property type="entry name" value="ZINC FINGER, CCHC-TYPE, RIBONUCLEASE H-LIKE DOMAIN, GAG-PRE-INTEGRASE DOMAIN PROTEIN-RELATED"/>
    <property type="match status" value="1"/>
</dbReference>
<sequence>EFNRLSACETAKEMWDKLKITYEGTNKVKQIRIDIFVQFKMLSNENITQMCNRFTNSSSSSSEDSKDKVEDSDDEAMLFRRLQRILAKKKYGSKRYFKKDQKSKEPICYKCNQPGHFKTECPKFKRKDQNDKHEKKEEKVKKYKGNKKKAMAATWDNEEVTSSCSSSSDSEEQVDLSLMVGLDQFKRCI</sequence>
<dbReference type="SMART" id="SM00343">
    <property type="entry name" value="ZnF_C2HC"/>
    <property type="match status" value="1"/>
</dbReference>
<feature type="region of interest" description="Disordered" evidence="2">
    <location>
        <begin position="122"/>
        <end position="154"/>
    </location>
</feature>
<feature type="domain" description="CCHC-type" evidence="3">
    <location>
        <begin position="108"/>
        <end position="123"/>
    </location>
</feature>
<gene>
    <name evidence="4" type="ORF">Taro_053546</name>
</gene>
<dbReference type="OrthoDB" id="1751327at2759"/>
<dbReference type="PANTHER" id="PTHR34676">
    <property type="entry name" value="DUF4219 DOMAIN-CONTAINING PROTEIN-RELATED"/>
    <property type="match status" value="1"/>
</dbReference>
<protein>
    <recommendedName>
        <fullName evidence="3">CCHC-type domain-containing protein</fullName>
    </recommendedName>
</protein>
<evidence type="ECO:0000259" key="3">
    <source>
        <dbReference type="PROSITE" id="PS50158"/>
    </source>
</evidence>
<dbReference type="Gene3D" id="4.10.60.10">
    <property type="entry name" value="Zinc finger, CCHC-type"/>
    <property type="match status" value="1"/>
</dbReference>
<feature type="compositionally biased region" description="Basic and acidic residues" evidence="2">
    <location>
        <begin position="122"/>
        <end position="140"/>
    </location>
</feature>
<organism evidence="4 5">
    <name type="scientific">Colocasia esculenta</name>
    <name type="common">Wild taro</name>
    <name type="synonym">Arum esculentum</name>
    <dbReference type="NCBI Taxonomy" id="4460"/>
    <lineage>
        <taxon>Eukaryota</taxon>
        <taxon>Viridiplantae</taxon>
        <taxon>Streptophyta</taxon>
        <taxon>Embryophyta</taxon>
        <taxon>Tracheophyta</taxon>
        <taxon>Spermatophyta</taxon>
        <taxon>Magnoliopsida</taxon>
        <taxon>Liliopsida</taxon>
        <taxon>Araceae</taxon>
        <taxon>Aroideae</taxon>
        <taxon>Colocasieae</taxon>
        <taxon>Colocasia</taxon>
    </lineage>
</organism>
<keyword evidence="5" id="KW-1185">Reference proteome</keyword>
<keyword evidence="1" id="KW-0862">Zinc</keyword>
<dbReference type="Proteomes" id="UP000652761">
    <property type="component" value="Unassembled WGS sequence"/>
</dbReference>
<dbReference type="InterPro" id="IPR036875">
    <property type="entry name" value="Znf_CCHC_sf"/>
</dbReference>
<evidence type="ECO:0000256" key="2">
    <source>
        <dbReference type="SAM" id="MobiDB-lite"/>
    </source>
</evidence>
<dbReference type="EMBL" id="NMUH01009901">
    <property type="protein sequence ID" value="MQM20525.1"/>
    <property type="molecule type" value="Genomic_DNA"/>
</dbReference>
<dbReference type="AlphaFoldDB" id="A0A843XNF7"/>
<name>A0A843XNF7_COLES</name>
<dbReference type="Pfam" id="PF00098">
    <property type="entry name" value="zf-CCHC"/>
    <property type="match status" value="1"/>
</dbReference>
<keyword evidence="1" id="KW-0863">Zinc-finger</keyword>
<comment type="caution">
    <text evidence="4">The sequence shown here is derived from an EMBL/GenBank/DDBJ whole genome shotgun (WGS) entry which is preliminary data.</text>
</comment>
<dbReference type="SUPFAM" id="SSF57756">
    <property type="entry name" value="Retrovirus zinc finger-like domains"/>
    <property type="match status" value="1"/>
</dbReference>
<feature type="compositionally biased region" description="Basic residues" evidence="2">
    <location>
        <begin position="141"/>
        <end position="150"/>
    </location>
</feature>
<accession>A0A843XNF7</accession>